<dbReference type="GO" id="GO:0000911">
    <property type="term" value="P:cytokinesis by cell plate formation"/>
    <property type="evidence" value="ECO:0007669"/>
    <property type="project" value="InterPro"/>
</dbReference>
<dbReference type="InterPro" id="IPR040321">
    <property type="entry name" value="SCD2-like"/>
</dbReference>
<name>A0A2K3MQ49_TRIPR</name>
<reference evidence="1 2" key="2">
    <citation type="journal article" date="2017" name="Front. Plant Sci.">
        <title>Gene Classification and Mining of Molecular Markers Useful in Red Clover (Trifolium pratense) Breeding.</title>
        <authorList>
            <person name="Istvanek J."/>
            <person name="Dluhosova J."/>
            <person name="Dluhos P."/>
            <person name="Patkova L."/>
            <person name="Nedelnik J."/>
            <person name="Repkova J."/>
        </authorList>
    </citation>
    <scope>NUCLEOTIDE SEQUENCE [LARGE SCALE GENOMIC DNA]</scope>
    <source>
        <strain evidence="2">cv. Tatra</strain>
        <tissue evidence="1">Young leaves</tissue>
    </source>
</reference>
<protein>
    <submittedName>
        <fullName evidence="1">Putative copia-type protein</fullName>
    </submittedName>
</protein>
<accession>A0A2K3MQ49</accession>
<sequence length="230" mass="26031">MTKMSSRKDVAALLPAPCTLIEVFVQMLQFQSDDATEKRSNLVPDLNDLTGEGNIESMLSVEMGMKELASLKVFCKCIGDLGFPHVEDAIVQALAQQRRPNSARQLVSDILEETGLFDCRPSETPMDPKATGAGAATEDLSRYRRLVGKLNYLLVTRLGITFTLSVVCQFLNTPCDDHWNTMECLHWTLCWLWWMDYKTSYCNYEQHVQIVCKRSIEQVTCRISQPSPLL</sequence>
<dbReference type="PANTHER" id="PTHR31762">
    <property type="entry name" value="FAS-BINDING FACTOR-LIKE PROTEIN"/>
    <property type="match status" value="1"/>
</dbReference>
<dbReference type="Proteomes" id="UP000236291">
    <property type="component" value="Unassembled WGS sequence"/>
</dbReference>
<comment type="caution">
    <text evidence="1">The sequence shown here is derived from an EMBL/GenBank/DDBJ whole genome shotgun (WGS) entry which is preliminary data.</text>
</comment>
<evidence type="ECO:0000313" key="1">
    <source>
        <dbReference type="EMBL" id="PNX92829.1"/>
    </source>
</evidence>
<proteinExistence type="predicted"/>
<evidence type="ECO:0000313" key="2">
    <source>
        <dbReference type="Proteomes" id="UP000236291"/>
    </source>
</evidence>
<dbReference type="PANTHER" id="PTHR31762:SF11">
    <property type="entry name" value="MYOSIN"/>
    <property type="match status" value="1"/>
</dbReference>
<dbReference type="STRING" id="57577.A0A2K3MQ49"/>
<dbReference type="AlphaFoldDB" id="A0A2K3MQ49"/>
<organism evidence="1 2">
    <name type="scientific">Trifolium pratense</name>
    <name type="common">Red clover</name>
    <dbReference type="NCBI Taxonomy" id="57577"/>
    <lineage>
        <taxon>Eukaryota</taxon>
        <taxon>Viridiplantae</taxon>
        <taxon>Streptophyta</taxon>
        <taxon>Embryophyta</taxon>
        <taxon>Tracheophyta</taxon>
        <taxon>Spermatophyta</taxon>
        <taxon>Magnoliopsida</taxon>
        <taxon>eudicotyledons</taxon>
        <taxon>Gunneridae</taxon>
        <taxon>Pentapetalae</taxon>
        <taxon>rosids</taxon>
        <taxon>fabids</taxon>
        <taxon>Fabales</taxon>
        <taxon>Fabaceae</taxon>
        <taxon>Papilionoideae</taxon>
        <taxon>50 kb inversion clade</taxon>
        <taxon>NPAAA clade</taxon>
        <taxon>Hologalegina</taxon>
        <taxon>IRL clade</taxon>
        <taxon>Trifolieae</taxon>
        <taxon>Trifolium</taxon>
    </lineage>
</organism>
<dbReference type="EMBL" id="ASHM01010944">
    <property type="protein sequence ID" value="PNX92829.1"/>
    <property type="molecule type" value="Genomic_DNA"/>
</dbReference>
<reference evidence="1 2" key="1">
    <citation type="journal article" date="2014" name="Am. J. Bot.">
        <title>Genome assembly and annotation for red clover (Trifolium pratense; Fabaceae).</title>
        <authorList>
            <person name="Istvanek J."/>
            <person name="Jaros M."/>
            <person name="Krenek A."/>
            <person name="Repkova J."/>
        </authorList>
    </citation>
    <scope>NUCLEOTIDE SEQUENCE [LARGE SCALE GENOMIC DNA]</scope>
    <source>
        <strain evidence="2">cv. Tatra</strain>
        <tissue evidence="1">Young leaves</tissue>
    </source>
</reference>
<gene>
    <name evidence="1" type="ORF">L195_g015972</name>
</gene>